<keyword evidence="3" id="KW-1185">Reference proteome</keyword>
<protein>
    <submittedName>
        <fullName evidence="2">Uncharacterized protein</fullName>
    </submittedName>
</protein>
<feature type="compositionally biased region" description="Polar residues" evidence="1">
    <location>
        <begin position="40"/>
        <end position="54"/>
    </location>
</feature>
<name>A0A9Q1DZN8_CONCO</name>
<reference evidence="2" key="1">
    <citation type="journal article" date="2023" name="Science">
        <title>Genome structures resolve the early diversification of teleost fishes.</title>
        <authorList>
            <person name="Parey E."/>
            <person name="Louis A."/>
            <person name="Montfort J."/>
            <person name="Bouchez O."/>
            <person name="Roques C."/>
            <person name="Iampietro C."/>
            <person name="Lluch J."/>
            <person name="Castinel A."/>
            <person name="Donnadieu C."/>
            <person name="Desvignes T."/>
            <person name="Floi Bucao C."/>
            <person name="Jouanno E."/>
            <person name="Wen M."/>
            <person name="Mejri S."/>
            <person name="Dirks R."/>
            <person name="Jansen H."/>
            <person name="Henkel C."/>
            <person name="Chen W.J."/>
            <person name="Zahm M."/>
            <person name="Cabau C."/>
            <person name="Klopp C."/>
            <person name="Thompson A.W."/>
            <person name="Robinson-Rechavi M."/>
            <person name="Braasch I."/>
            <person name="Lecointre G."/>
            <person name="Bobe J."/>
            <person name="Postlethwait J.H."/>
            <person name="Berthelot C."/>
            <person name="Roest Crollius H."/>
            <person name="Guiguen Y."/>
        </authorList>
    </citation>
    <scope>NUCLEOTIDE SEQUENCE</scope>
    <source>
        <strain evidence="2">Concon-B</strain>
    </source>
</reference>
<dbReference type="OrthoDB" id="5954824at2759"/>
<evidence type="ECO:0000313" key="3">
    <source>
        <dbReference type="Proteomes" id="UP001152803"/>
    </source>
</evidence>
<accession>A0A9Q1DZN8</accession>
<dbReference type="Proteomes" id="UP001152803">
    <property type="component" value="Unassembled WGS sequence"/>
</dbReference>
<sequence length="129" mass="13659">MFDNGNFRRKRKRRADANVGSSNVLPVKSEEDSTVLKLSETASVLSTPPQSLQNSPGSSESKSSPPPSIDHSPCFNNFVSNMNSMLAGNGNIIGSRQYDSPGLMGADGDRPHGQGLAGEPQMRPAPMTG</sequence>
<feature type="region of interest" description="Disordered" evidence="1">
    <location>
        <begin position="1"/>
        <end position="75"/>
    </location>
</feature>
<dbReference type="AlphaFoldDB" id="A0A9Q1DZN8"/>
<evidence type="ECO:0000313" key="2">
    <source>
        <dbReference type="EMBL" id="KAJ8284748.1"/>
    </source>
</evidence>
<comment type="caution">
    <text evidence="2">The sequence shown here is derived from an EMBL/GenBank/DDBJ whole genome shotgun (WGS) entry which is preliminary data.</text>
</comment>
<feature type="region of interest" description="Disordered" evidence="1">
    <location>
        <begin position="89"/>
        <end position="129"/>
    </location>
</feature>
<proteinExistence type="predicted"/>
<evidence type="ECO:0000256" key="1">
    <source>
        <dbReference type="SAM" id="MobiDB-lite"/>
    </source>
</evidence>
<organism evidence="2 3">
    <name type="scientific">Conger conger</name>
    <name type="common">Conger eel</name>
    <name type="synonym">Muraena conger</name>
    <dbReference type="NCBI Taxonomy" id="82655"/>
    <lineage>
        <taxon>Eukaryota</taxon>
        <taxon>Metazoa</taxon>
        <taxon>Chordata</taxon>
        <taxon>Craniata</taxon>
        <taxon>Vertebrata</taxon>
        <taxon>Euteleostomi</taxon>
        <taxon>Actinopterygii</taxon>
        <taxon>Neopterygii</taxon>
        <taxon>Teleostei</taxon>
        <taxon>Anguilliformes</taxon>
        <taxon>Congridae</taxon>
        <taxon>Conger</taxon>
    </lineage>
</organism>
<gene>
    <name evidence="2" type="ORF">COCON_G00035980</name>
</gene>
<dbReference type="EMBL" id="JAFJMO010000002">
    <property type="protein sequence ID" value="KAJ8284748.1"/>
    <property type="molecule type" value="Genomic_DNA"/>
</dbReference>
<feature type="compositionally biased region" description="Polar residues" evidence="1">
    <location>
        <begin position="89"/>
        <end position="98"/>
    </location>
</feature>